<dbReference type="RefSeq" id="WP_113541831.1">
    <property type="nucleotide sequence ID" value="NZ_WIEC01000010.1"/>
</dbReference>
<dbReference type="PANTHER" id="PTHR30222:SF17">
    <property type="entry name" value="SPERMIDINE_PUTRESCINE-BINDING PERIPLASMIC PROTEIN"/>
    <property type="match status" value="1"/>
</dbReference>
<dbReference type="SUPFAM" id="SSF53850">
    <property type="entry name" value="Periplasmic binding protein-like II"/>
    <property type="match status" value="1"/>
</dbReference>
<comment type="subcellular location">
    <subcellularLocation>
        <location evidence="1">Periplasm</location>
    </subcellularLocation>
</comment>
<keyword evidence="4" id="KW-0574">Periplasm</keyword>
<dbReference type="Gene3D" id="3.40.190.10">
    <property type="entry name" value="Periplasmic binding protein-like II"/>
    <property type="match status" value="2"/>
</dbReference>
<evidence type="ECO:0000256" key="2">
    <source>
        <dbReference type="ARBA" id="ARBA00022448"/>
    </source>
</evidence>
<organism evidence="5 6">
    <name type="scientific">Rhizobium leguminosarum bv. viciae</name>
    <dbReference type="NCBI Taxonomy" id="387"/>
    <lineage>
        <taxon>Bacteria</taxon>
        <taxon>Pseudomonadati</taxon>
        <taxon>Pseudomonadota</taxon>
        <taxon>Alphaproteobacteria</taxon>
        <taxon>Hyphomicrobiales</taxon>
        <taxon>Rhizobiaceae</taxon>
        <taxon>Rhizobium/Agrobacterium group</taxon>
        <taxon>Rhizobium</taxon>
    </lineage>
</organism>
<dbReference type="GO" id="GO:0015846">
    <property type="term" value="P:polyamine transport"/>
    <property type="evidence" value="ECO:0007669"/>
    <property type="project" value="InterPro"/>
</dbReference>
<sequence>MGPKYATPNFSEARRALLIGGAAAGLTVSFGRLFSTPANAATGGTLQVMAWEGYDLTNELKTWREENGVTVETTSIASQDDVHTKFIAGNPPPLDLAEYNQAYSELYIDQIKIVSPLDVSKIPNYNADNLFSVFFDKPTWFKDGTLYGSPYIWGFNTLLYNSAEMEEPKSYKDLLKPELKGKIAIMDDATGNWPLIARLAGFGEKYPALTKDELKTAFDSFVAFRDQARLIAINQGDVANFIASKEVLAVVVADPQIIQQVTAQGVPLKMAVPEEGPVLWVDAWFIPVSADNVETAHAFINQSLDPQVQANVCMSIHQAPVSKKAVELLDEAARQRIDYSNIDQIFSAGLPGIPPVEAEGEVASYDDWIQAWQQFKAGM</sequence>
<dbReference type="EMBL" id="WIEZ01000015">
    <property type="protein sequence ID" value="NKM48329.1"/>
    <property type="molecule type" value="Genomic_DNA"/>
</dbReference>
<dbReference type="Proteomes" id="UP000662259">
    <property type="component" value="Unassembled WGS sequence"/>
</dbReference>
<evidence type="ECO:0000256" key="3">
    <source>
        <dbReference type="ARBA" id="ARBA00022729"/>
    </source>
</evidence>
<protein>
    <submittedName>
        <fullName evidence="5">Extracellular solute-binding protein</fullName>
    </submittedName>
</protein>
<dbReference type="GO" id="GO:0019808">
    <property type="term" value="F:polyamine binding"/>
    <property type="evidence" value="ECO:0007669"/>
    <property type="project" value="InterPro"/>
</dbReference>
<dbReference type="InterPro" id="IPR001188">
    <property type="entry name" value="Sperm_putr-bd"/>
</dbReference>
<dbReference type="InterPro" id="IPR006059">
    <property type="entry name" value="SBP"/>
</dbReference>
<reference evidence="5" key="1">
    <citation type="submission" date="2019-10" db="EMBL/GenBank/DDBJ databases">
        <title>Rhizobium leguminosarum symbiovar viciae collection.</title>
        <authorList>
            <person name="Boivin S."/>
            <person name="Lepetit M."/>
        </authorList>
    </citation>
    <scope>NUCLEOTIDE SEQUENCE</scope>
    <source>
        <strain evidence="5">L143</strain>
    </source>
</reference>
<comment type="caution">
    <text evidence="5">The sequence shown here is derived from an EMBL/GenBank/DDBJ whole genome shotgun (WGS) entry which is preliminary data.</text>
</comment>
<evidence type="ECO:0000313" key="6">
    <source>
        <dbReference type="Proteomes" id="UP000662259"/>
    </source>
</evidence>
<evidence type="ECO:0000256" key="4">
    <source>
        <dbReference type="ARBA" id="ARBA00022764"/>
    </source>
</evidence>
<accession>A0A8I2KIV7</accession>
<keyword evidence="2" id="KW-0813">Transport</keyword>
<name>A0A8I2KIV7_RHILV</name>
<dbReference type="Pfam" id="PF13416">
    <property type="entry name" value="SBP_bac_8"/>
    <property type="match status" value="1"/>
</dbReference>
<keyword evidence="3" id="KW-0732">Signal</keyword>
<gene>
    <name evidence="5" type="ORF">GFL91_25840</name>
</gene>
<dbReference type="PANTHER" id="PTHR30222">
    <property type="entry name" value="SPERMIDINE/PUTRESCINE-BINDING PERIPLASMIC PROTEIN"/>
    <property type="match status" value="1"/>
</dbReference>
<dbReference type="PRINTS" id="PR00909">
    <property type="entry name" value="SPERMDNBNDNG"/>
</dbReference>
<dbReference type="AlphaFoldDB" id="A0A8I2KIV7"/>
<dbReference type="GO" id="GO:0042597">
    <property type="term" value="C:periplasmic space"/>
    <property type="evidence" value="ECO:0007669"/>
    <property type="project" value="UniProtKB-SubCell"/>
</dbReference>
<evidence type="ECO:0000256" key="1">
    <source>
        <dbReference type="ARBA" id="ARBA00004418"/>
    </source>
</evidence>
<evidence type="ECO:0000313" key="5">
    <source>
        <dbReference type="EMBL" id="NKM48329.1"/>
    </source>
</evidence>
<proteinExistence type="predicted"/>